<feature type="domain" description="Retrovirus-related Pol polyprotein from transposon TNT 1-94-like beta-barrel" evidence="2">
    <location>
        <begin position="129"/>
        <end position="170"/>
    </location>
</feature>
<reference evidence="3" key="1">
    <citation type="submission" date="2020-06" db="EMBL/GenBank/DDBJ databases">
        <authorList>
            <person name="Li T."/>
            <person name="Hu X."/>
            <person name="Zhang T."/>
            <person name="Song X."/>
            <person name="Zhang H."/>
            <person name="Dai N."/>
            <person name="Sheng W."/>
            <person name="Hou X."/>
            <person name="Wei L."/>
        </authorList>
    </citation>
    <scope>NUCLEOTIDE SEQUENCE</scope>
    <source>
        <strain evidence="3">KEN1</strain>
        <tissue evidence="3">Leaf</tissue>
    </source>
</reference>
<name>A0AAW2UG96_9LAMI</name>
<proteinExistence type="predicted"/>
<evidence type="ECO:0000313" key="3">
    <source>
        <dbReference type="EMBL" id="KAL0416304.1"/>
    </source>
</evidence>
<protein>
    <recommendedName>
        <fullName evidence="2">Retrovirus-related Pol polyprotein from transposon TNT 1-94-like beta-barrel domain-containing protein</fullName>
    </recommendedName>
</protein>
<dbReference type="AlphaFoldDB" id="A0AAW2UG96"/>
<accession>A0AAW2UG96</accession>
<reference evidence="3" key="2">
    <citation type="journal article" date="2024" name="Plant">
        <title>Genomic evolution and insights into agronomic trait innovations of Sesamum species.</title>
        <authorList>
            <person name="Miao H."/>
            <person name="Wang L."/>
            <person name="Qu L."/>
            <person name="Liu H."/>
            <person name="Sun Y."/>
            <person name="Le M."/>
            <person name="Wang Q."/>
            <person name="Wei S."/>
            <person name="Zheng Y."/>
            <person name="Lin W."/>
            <person name="Duan Y."/>
            <person name="Cao H."/>
            <person name="Xiong S."/>
            <person name="Wang X."/>
            <person name="Wei L."/>
            <person name="Li C."/>
            <person name="Ma Q."/>
            <person name="Ju M."/>
            <person name="Zhao R."/>
            <person name="Li G."/>
            <person name="Mu C."/>
            <person name="Tian Q."/>
            <person name="Mei H."/>
            <person name="Zhang T."/>
            <person name="Gao T."/>
            <person name="Zhang H."/>
        </authorList>
    </citation>
    <scope>NUCLEOTIDE SEQUENCE</scope>
    <source>
        <strain evidence="3">KEN1</strain>
    </source>
</reference>
<dbReference type="EMBL" id="JACGWN010000012">
    <property type="protein sequence ID" value="KAL0416304.1"/>
    <property type="molecule type" value="Genomic_DNA"/>
</dbReference>
<feature type="region of interest" description="Disordered" evidence="1">
    <location>
        <begin position="1"/>
        <end position="26"/>
    </location>
</feature>
<sequence length="170" mass="19800">MRKNQKKTRGAFGTSSQIQGYSEKVEKVKVMSRDMDEDTNEEEHMQEAKVDMKGELETIPTMKKEGNHYKEAVENKGKRTRLGHFAWECQDAIKDVKKKANIVDHNQEIEESTLLRTIKEEEKDNNSLWYLDNDASNHICGHKDQFVELDEKVRGNVFFRNSSNIHIEGK</sequence>
<comment type="caution">
    <text evidence="3">The sequence shown here is derived from an EMBL/GenBank/DDBJ whole genome shotgun (WGS) entry which is preliminary data.</text>
</comment>
<organism evidence="3">
    <name type="scientific">Sesamum latifolium</name>
    <dbReference type="NCBI Taxonomy" id="2727402"/>
    <lineage>
        <taxon>Eukaryota</taxon>
        <taxon>Viridiplantae</taxon>
        <taxon>Streptophyta</taxon>
        <taxon>Embryophyta</taxon>
        <taxon>Tracheophyta</taxon>
        <taxon>Spermatophyta</taxon>
        <taxon>Magnoliopsida</taxon>
        <taxon>eudicotyledons</taxon>
        <taxon>Gunneridae</taxon>
        <taxon>Pentapetalae</taxon>
        <taxon>asterids</taxon>
        <taxon>lamiids</taxon>
        <taxon>Lamiales</taxon>
        <taxon>Pedaliaceae</taxon>
        <taxon>Sesamum</taxon>
    </lineage>
</organism>
<gene>
    <name evidence="3" type="ORF">Slati_3462300</name>
</gene>
<evidence type="ECO:0000259" key="2">
    <source>
        <dbReference type="Pfam" id="PF22936"/>
    </source>
</evidence>
<evidence type="ECO:0000256" key="1">
    <source>
        <dbReference type="SAM" id="MobiDB-lite"/>
    </source>
</evidence>
<dbReference type="InterPro" id="IPR054722">
    <property type="entry name" value="PolX-like_BBD"/>
</dbReference>
<dbReference type="Pfam" id="PF22936">
    <property type="entry name" value="Pol_BBD"/>
    <property type="match status" value="1"/>
</dbReference>